<proteinExistence type="predicted"/>
<keyword evidence="2" id="KW-1185">Reference proteome</keyword>
<dbReference type="EMBL" id="FXUG01000001">
    <property type="protein sequence ID" value="SMP44017.1"/>
    <property type="molecule type" value="Genomic_DNA"/>
</dbReference>
<comment type="caution">
    <text evidence="1">The sequence shown here is derived from an EMBL/GenBank/DDBJ whole genome shotgun (WGS) entry which is preliminary data.</text>
</comment>
<sequence>MNQPETEPVRRPVVVTTQTDHSLIDDSAFIAPCATVLGEVVIGEGVSVWFGAVMRGDTERIEIGAGSNVQDKCVLHCDPGKPCIIGKGVTIGHAAVVHGATVEDGALIGIGAIILNGATIGRGAIIGAGALVTENTEIPAGMLAVGSPAKPIKPVSEDLAKRCEENSAHYVKLGKEYKRQYQEA</sequence>
<dbReference type="Gene3D" id="2.160.10.10">
    <property type="entry name" value="Hexapeptide repeat proteins"/>
    <property type="match status" value="1"/>
</dbReference>
<dbReference type="RefSeq" id="WP_283431200.1">
    <property type="nucleotide sequence ID" value="NZ_FXUG01000001.1"/>
</dbReference>
<dbReference type="Pfam" id="PF00132">
    <property type="entry name" value="Hexapep"/>
    <property type="match status" value="1"/>
</dbReference>
<protein>
    <submittedName>
        <fullName evidence="1">Carbonic anhydrase or acetyltransferase, isoleucine patch superfamily</fullName>
    </submittedName>
</protein>
<accession>A0ABY1PV64</accession>
<dbReference type="PANTHER" id="PTHR13061:SF29">
    <property type="entry name" value="GAMMA CARBONIC ANHYDRASE-LIKE 1, MITOCHONDRIAL-RELATED"/>
    <property type="match status" value="1"/>
</dbReference>
<evidence type="ECO:0000313" key="2">
    <source>
        <dbReference type="Proteomes" id="UP001158067"/>
    </source>
</evidence>
<dbReference type="PANTHER" id="PTHR13061">
    <property type="entry name" value="DYNACTIN SUBUNIT P25"/>
    <property type="match status" value="1"/>
</dbReference>
<evidence type="ECO:0000313" key="1">
    <source>
        <dbReference type="EMBL" id="SMP44017.1"/>
    </source>
</evidence>
<gene>
    <name evidence="1" type="ORF">SAMN06265222_1011057</name>
</gene>
<dbReference type="InterPro" id="IPR001451">
    <property type="entry name" value="Hexapep"/>
</dbReference>
<reference evidence="1 2" key="1">
    <citation type="submission" date="2017-05" db="EMBL/GenBank/DDBJ databases">
        <authorList>
            <person name="Varghese N."/>
            <person name="Submissions S."/>
        </authorList>
    </citation>
    <scope>NUCLEOTIDE SEQUENCE [LARGE SCALE GENOMIC DNA]</scope>
    <source>
        <strain evidence="1 2">DSM 25457</strain>
    </source>
</reference>
<name>A0ABY1PV64_9BACT</name>
<dbReference type="Proteomes" id="UP001158067">
    <property type="component" value="Unassembled WGS sequence"/>
</dbReference>
<dbReference type="InterPro" id="IPR047324">
    <property type="entry name" value="LbH_gamma_CA-like"/>
</dbReference>
<dbReference type="SUPFAM" id="SSF51161">
    <property type="entry name" value="Trimeric LpxA-like enzymes"/>
    <property type="match status" value="1"/>
</dbReference>
<dbReference type="CDD" id="cd04645">
    <property type="entry name" value="LbH_gamma_CA_like"/>
    <property type="match status" value="1"/>
</dbReference>
<organism evidence="1 2">
    <name type="scientific">Neorhodopirellula lusitana</name>
    <dbReference type="NCBI Taxonomy" id="445327"/>
    <lineage>
        <taxon>Bacteria</taxon>
        <taxon>Pseudomonadati</taxon>
        <taxon>Planctomycetota</taxon>
        <taxon>Planctomycetia</taxon>
        <taxon>Pirellulales</taxon>
        <taxon>Pirellulaceae</taxon>
        <taxon>Neorhodopirellula</taxon>
    </lineage>
</organism>
<dbReference type="InterPro" id="IPR050484">
    <property type="entry name" value="Transf_Hexapept/Carb_Anhydrase"/>
</dbReference>
<dbReference type="InterPro" id="IPR011004">
    <property type="entry name" value="Trimer_LpxA-like_sf"/>
</dbReference>